<proteinExistence type="predicted"/>
<evidence type="ECO:0000256" key="1">
    <source>
        <dbReference type="SAM" id="Coils"/>
    </source>
</evidence>
<feature type="region of interest" description="Disordered" evidence="2">
    <location>
        <begin position="220"/>
        <end position="251"/>
    </location>
</feature>
<dbReference type="Proteomes" id="UP001295684">
    <property type="component" value="Unassembled WGS sequence"/>
</dbReference>
<keyword evidence="4" id="KW-1185">Reference proteome</keyword>
<feature type="coiled-coil region" evidence="1">
    <location>
        <begin position="273"/>
        <end position="330"/>
    </location>
</feature>
<evidence type="ECO:0000256" key="2">
    <source>
        <dbReference type="SAM" id="MobiDB-lite"/>
    </source>
</evidence>
<sequence length="697" mass="80879">MKKKENSASNLEPESKPLNIRNKKNLKIFKSSSKNAQNAQPTKTPVKNKMSIPDEYKTKELVMLMEEREREMLDEEKKKEGEKQMLLKAMNLTPLKPQGRFKPLFTKTLRDPEEFMKQGVFEDLNLELKGKHINETQIEEPEKVAAVAVNLFAKKVQKIDTDIRQRTSIRPSDLGEDRNEDNFSNQFKKSDQLEHRSRIKEKMQRDEILKKMPAPSSLLSSISSEFKERTHNRDLGSSNREENTDILSSSNILDKRSMAKGSSDIAHSINEGEKDLNETYKDLKTKLKFKQVELKKAKYEINKAKNNYILRESLEKVKQACEQVKEKKKLSILELTRKKKILTKIKAKYQRAKEMTETKTAQQIMDQRKENMIQQKQILKQKLSETIAVDSEIQYTYALISCISCKVKIEQMNSKALCIYTAYPKFTSSTFEYRVKGLDTRLDPMLVIPRLYFRLKSEGAISKDTHEIENECTLELSCYKADSCPRKLAKLYFGDEDAYKSPNKSGKIANLISSDFEYPSCVDDADEESSKNEEEALADKNMFLTKISIKEDFGPRLYITRFLFSKSTDFEPKCLEIDMDLNKFLHCSLIKLKSLEKNEKDITSSSKSLRLSGKIEEVISENFYKKSHKNVRESLSQLHKNRQLSEAGFYNPIDHYKSEEEDLGNDERNSPKPEVPLIQKQNEEILQKLMELLSRNI</sequence>
<organism evidence="3 4">
    <name type="scientific">Euplotes crassus</name>
    <dbReference type="NCBI Taxonomy" id="5936"/>
    <lineage>
        <taxon>Eukaryota</taxon>
        <taxon>Sar</taxon>
        <taxon>Alveolata</taxon>
        <taxon>Ciliophora</taxon>
        <taxon>Intramacronucleata</taxon>
        <taxon>Spirotrichea</taxon>
        <taxon>Hypotrichia</taxon>
        <taxon>Euplotida</taxon>
        <taxon>Euplotidae</taxon>
        <taxon>Moneuplotes</taxon>
    </lineage>
</organism>
<name>A0AAD1Y859_EUPCR</name>
<accession>A0AAD1Y859</accession>
<feature type="region of interest" description="Disordered" evidence="2">
    <location>
        <begin position="167"/>
        <end position="196"/>
    </location>
</feature>
<comment type="caution">
    <text evidence="3">The sequence shown here is derived from an EMBL/GenBank/DDBJ whole genome shotgun (WGS) entry which is preliminary data.</text>
</comment>
<keyword evidence="1" id="KW-0175">Coiled coil</keyword>
<protein>
    <submittedName>
        <fullName evidence="3">Uncharacterized protein</fullName>
    </submittedName>
</protein>
<feature type="compositionally biased region" description="Basic and acidic residues" evidence="2">
    <location>
        <begin position="225"/>
        <end position="243"/>
    </location>
</feature>
<dbReference type="AlphaFoldDB" id="A0AAD1Y859"/>
<gene>
    <name evidence="3" type="ORF">ECRASSUSDP1_LOCUS27980</name>
</gene>
<reference evidence="3" key="1">
    <citation type="submission" date="2023-07" db="EMBL/GenBank/DDBJ databases">
        <authorList>
            <consortium name="AG Swart"/>
            <person name="Singh M."/>
            <person name="Singh A."/>
            <person name="Seah K."/>
            <person name="Emmerich C."/>
        </authorList>
    </citation>
    <scope>NUCLEOTIDE SEQUENCE</scope>
    <source>
        <strain evidence="3">DP1</strain>
    </source>
</reference>
<feature type="compositionally biased region" description="Polar residues" evidence="2">
    <location>
        <begin position="30"/>
        <end position="45"/>
    </location>
</feature>
<feature type="region of interest" description="Disordered" evidence="2">
    <location>
        <begin position="1"/>
        <end position="53"/>
    </location>
</feature>
<dbReference type="EMBL" id="CAMPGE010028868">
    <property type="protein sequence ID" value="CAI2386367.1"/>
    <property type="molecule type" value="Genomic_DNA"/>
</dbReference>
<evidence type="ECO:0000313" key="4">
    <source>
        <dbReference type="Proteomes" id="UP001295684"/>
    </source>
</evidence>
<evidence type="ECO:0000313" key="3">
    <source>
        <dbReference type="EMBL" id="CAI2386367.1"/>
    </source>
</evidence>